<organism evidence="2 3">
    <name type="scientific">Natrinema salaciae</name>
    <dbReference type="NCBI Taxonomy" id="1186196"/>
    <lineage>
        <taxon>Archaea</taxon>
        <taxon>Methanobacteriati</taxon>
        <taxon>Methanobacteriota</taxon>
        <taxon>Stenosarchaea group</taxon>
        <taxon>Halobacteria</taxon>
        <taxon>Halobacteriales</taxon>
        <taxon>Natrialbaceae</taxon>
        <taxon>Natrinema</taxon>
    </lineage>
</organism>
<dbReference type="InterPro" id="IPR007362">
    <property type="entry name" value="DUF429"/>
</dbReference>
<name>A0A1H9NJY8_9EURY</name>
<dbReference type="Pfam" id="PF04250">
    <property type="entry name" value="DUF429"/>
    <property type="match status" value="1"/>
</dbReference>
<gene>
    <name evidence="2" type="ORF">SAMN04489841_3630</name>
</gene>
<reference evidence="3" key="1">
    <citation type="submission" date="2016-10" db="EMBL/GenBank/DDBJ databases">
        <authorList>
            <person name="Varghese N."/>
            <person name="Submissions S."/>
        </authorList>
    </citation>
    <scope>NUCLEOTIDE SEQUENCE [LARGE SCALE GENOMIC DNA]</scope>
    <source>
        <strain evidence="3">DSM 25055</strain>
    </source>
</reference>
<dbReference type="OrthoDB" id="132880at2157"/>
<accession>A0A1H9NJY8</accession>
<evidence type="ECO:0000256" key="1">
    <source>
        <dbReference type="SAM" id="MobiDB-lite"/>
    </source>
</evidence>
<dbReference type="Proteomes" id="UP000199114">
    <property type="component" value="Unassembled WGS sequence"/>
</dbReference>
<keyword evidence="3" id="KW-1185">Reference proteome</keyword>
<feature type="region of interest" description="Disordered" evidence="1">
    <location>
        <begin position="211"/>
        <end position="259"/>
    </location>
</feature>
<dbReference type="AlphaFoldDB" id="A0A1H9NJY8"/>
<sequence length="259" mass="28051">MSYVGVDWAGSCWVVVAIGDEITVSTEPSILNVWTAYEADAASILVDVPIGLPEDGDWACDRAAAHLLESRSSSVFSIPCRAAVTAETYEEARDACGGSLGSQSWWLFPRINEVDAFLRTIDDARKIVYESHPEVCFAAYDGGALPSKGDEDGLRARVAVLEGLNERLATKVGKIVDERRDGTEWHDRISSSRRDDVVDAAVLAVTAERLELGERTPEQAYPSLPDGDYSGPGESGTDPALEMPMEIVFPGRDPGRSDE</sequence>
<dbReference type="RefSeq" id="WP_090620116.1">
    <property type="nucleotide sequence ID" value="NZ_FOFD01000005.1"/>
</dbReference>
<dbReference type="EMBL" id="FOFD01000005">
    <property type="protein sequence ID" value="SER36212.1"/>
    <property type="molecule type" value="Genomic_DNA"/>
</dbReference>
<proteinExistence type="predicted"/>
<protein>
    <submittedName>
        <fullName evidence="2">Predicted nuclease (RNAse H fold)</fullName>
    </submittedName>
</protein>
<evidence type="ECO:0000313" key="2">
    <source>
        <dbReference type="EMBL" id="SER36212.1"/>
    </source>
</evidence>
<evidence type="ECO:0000313" key="3">
    <source>
        <dbReference type="Proteomes" id="UP000199114"/>
    </source>
</evidence>